<name>A0ABQ5J7R0_9ASTR</name>
<keyword evidence="3" id="KW-1185">Reference proteome</keyword>
<organism evidence="2 3">
    <name type="scientific">Tanacetum coccineum</name>
    <dbReference type="NCBI Taxonomy" id="301880"/>
    <lineage>
        <taxon>Eukaryota</taxon>
        <taxon>Viridiplantae</taxon>
        <taxon>Streptophyta</taxon>
        <taxon>Embryophyta</taxon>
        <taxon>Tracheophyta</taxon>
        <taxon>Spermatophyta</taxon>
        <taxon>Magnoliopsida</taxon>
        <taxon>eudicotyledons</taxon>
        <taxon>Gunneridae</taxon>
        <taxon>Pentapetalae</taxon>
        <taxon>asterids</taxon>
        <taxon>campanulids</taxon>
        <taxon>Asterales</taxon>
        <taxon>Asteraceae</taxon>
        <taxon>Asteroideae</taxon>
        <taxon>Anthemideae</taxon>
        <taxon>Anthemidinae</taxon>
        <taxon>Tanacetum</taxon>
    </lineage>
</organism>
<keyword evidence="1" id="KW-1133">Transmembrane helix</keyword>
<evidence type="ECO:0000313" key="2">
    <source>
        <dbReference type="EMBL" id="GJU08434.1"/>
    </source>
</evidence>
<gene>
    <name evidence="2" type="ORF">Tco_1124864</name>
</gene>
<dbReference type="EMBL" id="BQNB010021631">
    <property type="protein sequence ID" value="GJU08434.1"/>
    <property type="molecule type" value="Genomic_DNA"/>
</dbReference>
<evidence type="ECO:0000256" key="1">
    <source>
        <dbReference type="SAM" id="Phobius"/>
    </source>
</evidence>
<evidence type="ECO:0000313" key="3">
    <source>
        <dbReference type="Proteomes" id="UP001151760"/>
    </source>
</evidence>
<keyword evidence="1" id="KW-0812">Transmembrane</keyword>
<reference evidence="2" key="2">
    <citation type="submission" date="2022-01" db="EMBL/GenBank/DDBJ databases">
        <authorList>
            <person name="Yamashiro T."/>
            <person name="Shiraishi A."/>
            <person name="Satake H."/>
            <person name="Nakayama K."/>
        </authorList>
    </citation>
    <scope>NUCLEOTIDE SEQUENCE</scope>
</reference>
<reference evidence="2" key="1">
    <citation type="journal article" date="2022" name="Int. J. Mol. Sci.">
        <title>Draft Genome of Tanacetum Coccineum: Genomic Comparison of Closely Related Tanacetum-Family Plants.</title>
        <authorList>
            <person name="Yamashiro T."/>
            <person name="Shiraishi A."/>
            <person name="Nakayama K."/>
            <person name="Satake H."/>
        </authorList>
    </citation>
    <scope>NUCLEOTIDE SEQUENCE</scope>
</reference>
<accession>A0ABQ5J7R0</accession>
<keyword evidence="1" id="KW-0472">Membrane</keyword>
<feature type="transmembrane region" description="Helical" evidence="1">
    <location>
        <begin position="255"/>
        <end position="276"/>
    </location>
</feature>
<dbReference type="Proteomes" id="UP001151760">
    <property type="component" value="Unassembled WGS sequence"/>
</dbReference>
<comment type="caution">
    <text evidence="2">The sequence shown here is derived from an EMBL/GenBank/DDBJ whole genome shotgun (WGS) entry which is preliminary data.</text>
</comment>
<proteinExistence type="predicted"/>
<evidence type="ECO:0008006" key="4">
    <source>
        <dbReference type="Google" id="ProtNLM"/>
    </source>
</evidence>
<protein>
    <recommendedName>
        <fullName evidence="4">RNA-directed DNA polymerase, eukaryota</fullName>
    </recommendedName>
</protein>
<sequence length="280" mass="31532">MCQWCSIHLQAGSLISTSPALVLDDNCIIAKDFTKHAMGRVKDVNSIPNLQIILHDEGFVDVKLKYLGGMWVMFEFEKEETKTNMLTHTGVNSWFHTIQDVIHDFASDERIAWSFKIIVKGKVFMIRAKQLFTWNPSFAVNKETSSSSDDESVQGEMHKIKTIISNEERKGDSGKQNSEDPFELYDLLEKKSLEGVYICRSRSTHPPGFTPVVNPDIENDIVHNKGDANGPLVNESSPLIDARMSNSSSERFKEVVLNGSIGTIATGLTMGLYWGVFRRR</sequence>